<evidence type="ECO:0000313" key="2">
    <source>
        <dbReference type="Proteomes" id="UP000031258"/>
    </source>
</evidence>
<evidence type="ECO:0000313" key="1">
    <source>
        <dbReference type="EMBL" id="KIE05768.1"/>
    </source>
</evidence>
<dbReference type="STRING" id="86105.NF27_CY00040"/>
<comment type="caution">
    <text evidence="1">The sequence shown here is derived from an EMBL/GenBank/DDBJ whole genome shotgun (WGS) entry which is preliminary data.</text>
</comment>
<reference evidence="1 2" key="1">
    <citation type="submission" date="2014-11" db="EMBL/GenBank/DDBJ databases">
        <title>A Rickettsiales Symbiont of Amoebae With Ancient Features.</title>
        <authorList>
            <person name="Schulz F."/>
            <person name="Martijn J."/>
            <person name="Wascher F."/>
            <person name="Kostanjsek R."/>
            <person name="Ettema T.J."/>
            <person name="Horn M."/>
        </authorList>
    </citation>
    <scope>NUCLEOTIDE SEQUENCE [LARGE SCALE GENOMIC DNA]</scope>
    <source>
        <strain evidence="1 2">UWC36</strain>
    </source>
</reference>
<dbReference type="Proteomes" id="UP000031258">
    <property type="component" value="Unassembled WGS sequence"/>
</dbReference>
<organism evidence="1 2">
    <name type="scientific">Candidatus Jidaibacter acanthamoebae</name>
    <dbReference type="NCBI Taxonomy" id="86105"/>
    <lineage>
        <taxon>Bacteria</taxon>
        <taxon>Pseudomonadati</taxon>
        <taxon>Pseudomonadota</taxon>
        <taxon>Alphaproteobacteria</taxon>
        <taxon>Rickettsiales</taxon>
        <taxon>Candidatus Midichloriaceae</taxon>
        <taxon>Candidatus Jidaibacter</taxon>
    </lineage>
</organism>
<dbReference type="EMBL" id="JSWE01000075">
    <property type="protein sequence ID" value="KIE05768.1"/>
    <property type="molecule type" value="Genomic_DNA"/>
</dbReference>
<protein>
    <submittedName>
        <fullName evidence="1">Uncharacterized protein</fullName>
    </submittedName>
</protein>
<keyword evidence="2" id="KW-1185">Reference proteome</keyword>
<gene>
    <name evidence="1" type="ORF">NF27_CY00040</name>
</gene>
<dbReference type="AlphaFoldDB" id="A0A0C1QNY6"/>
<name>A0A0C1QNY6_9RICK</name>
<proteinExistence type="predicted"/>
<sequence>MSPRNKRKQPEANKEKLLWGTYDQYPKEIRNGREYARIGNFLYTQHAVEHMFPIHVVGGIKGRVAVNTSEDHGPSGLSPQFIEHIINSRNIKTLHVVNGVDRIGHRDGVFKVVTEGDIVITIQRDGGDKGRGRG</sequence>
<accession>A0A0C1QNY6</accession>